<name>A0ACC3T6U0_LIPKO</name>
<keyword evidence="2" id="KW-1185">Reference proteome</keyword>
<proteinExistence type="predicted"/>
<organism evidence="1 2">
    <name type="scientific">Lipomyces kononenkoae</name>
    <name type="common">Yeast</name>
    <dbReference type="NCBI Taxonomy" id="34357"/>
    <lineage>
        <taxon>Eukaryota</taxon>
        <taxon>Fungi</taxon>
        <taxon>Dikarya</taxon>
        <taxon>Ascomycota</taxon>
        <taxon>Saccharomycotina</taxon>
        <taxon>Lipomycetes</taxon>
        <taxon>Lipomycetales</taxon>
        <taxon>Lipomycetaceae</taxon>
        <taxon>Lipomyces</taxon>
    </lineage>
</organism>
<gene>
    <name evidence="1" type="ORF">V1525DRAFT_397274</name>
</gene>
<evidence type="ECO:0000313" key="1">
    <source>
        <dbReference type="EMBL" id="KAK9239668.1"/>
    </source>
</evidence>
<evidence type="ECO:0000313" key="2">
    <source>
        <dbReference type="Proteomes" id="UP001433508"/>
    </source>
</evidence>
<dbReference type="Proteomes" id="UP001433508">
    <property type="component" value="Unassembled WGS sequence"/>
</dbReference>
<sequence length="248" mass="27474">MPPVSRPAQSVGKRRLSRKTRVVSCTECHRRKQKCDRESPCNQCILRKAEDLCHYANENRTKQLTNYPSRSSVTVPPLPQPTSRNPVPMLHFQSTASRLQPYRSSDRVPPFDTAAVIATLTPVPSEWPSQSTDGEFQMLALAQHHADLSSQSYSLAGGYASTSSDSVDDNAGRATVAIVESLSYLQLPHQNLAQNIGGHSGIYELPENLVIVDTTAVSDRVASAFPKEQSPVENVYYPQCHNDHMRPF</sequence>
<accession>A0ACC3T6U0</accession>
<protein>
    <submittedName>
        <fullName evidence="1">Uncharacterized protein</fullName>
    </submittedName>
</protein>
<reference evidence="2" key="1">
    <citation type="journal article" date="2024" name="Front. Bioeng. Biotechnol.">
        <title>Genome-scale model development and genomic sequencing of the oleaginous clade Lipomyces.</title>
        <authorList>
            <person name="Czajka J.J."/>
            <person name="Han Y."/>
            <person name="Kim J."/>
            <person name="Mondo S.J."/>
            <person name="Hofstad B.A."/>
            <person name="Robles A."/>
            <person name="Haridas S."/>
            <person name="Riley R."/>
            <person name="LaButti K."/>
            <person name="Pangilinan J."/>
            <person name="Andreopoulos W."/>
            <person name="Lipzen A."/>
            <person name="Yan J."/>
            <person name="Wang M."/>
            <person name="Ng V."/>
            <person name="Grigoriev I.V."/>
            <person name="Spatafora J.W."/>
            <person name="Magnuson J.K."/>
            <person name="Baker S.E."/>
            <person name="Pomraning K.R."/>
        </authorList>
    </citation>
    <scope>NUCLEOTIDE SEQUENCE [LARGE SCALE GENOMIC DNA]</scope>
    <source>
        <strain evidence="2">CBS 7786</strain>
    </source>
</reference>
<comment type="caution">
    <text evidence="1">The sequence shown here is derived from an EMBL/GenBank/DDBJ whole genome shotgun (WGS) entry which is preliminary data.</text>
</comment>
<dbReference type="EMBL" id="MU971344">
    <property type="protein sequence ID" value="KAK9239668.1"/>
    <property type="molecule type" value="Genomic_DNA"/>
</dbReference>